<evidence type="ECO:0000313" key="3">
    <source>
        <dbReference type="EMBL" id="OQD86854.1"/>
    </source>
</evidence>
<dbReference type="AlphaFoldDB" id="A0A1V6QCB1"/>
<comment type="caution">
    <text evidence="3">The sequence shown here is derived from an EMBL/GenBank/DDBJ whole genome shotgun (WGS) entry which is preliminary data.</text>
</comment>
<dbReference type="Pfam" id="PF02458">
    <property type="entry name" value="Transferase"/>
    <property type="match status" value="1"/>
</dbReference>
<gene>
    <name evidence="3" type="ORF">PENSOL_c084G08782</name>
</gene>
<dbReference type="PANTHER" id="PTHR31896">
    <property type="entry name" value="FAMILY REGULATORY PROTEIN, PUTATIVE (AFU_ORTHOLOGUE AFUA_3G14730)-RELATED"/>
    <property type="match status" value="1"/>
</dbReference>
<dbReference type="GO" id="GO:0016746">
    <property type="term" value="F:acyltransferase activity"/>
    <property type="evidence" value="ECO:0007669"/>
    <property type="project" value="UniProtKB-KW"/>
</dbReference>
<sequence>MPDAIDLQGLTPLDHVPAKLFLPYILLFDTTDPKTAVCSLQKGINKLISQLPWLAGDVIFHSVPGGPKNRMHIASPRRSPSEIPMLQVKHIDRDEHFRALPIHTYLPLPTFIPASEQRPVLRFQANVFPSKIALVMSFCHSVFDGTGAGVILEAIAECCKTANDDFPSPIVQTIAKTQTELRKKVSAFPSKCQLRLDHTTELGAPVFDPKISTEQWNAIESAAASAVETKRYTFSPEKVAQVKETCTRLLPQGQPFPAWISSNDIITATLVICLDRAFHPERLDKTGSADFLVAVDLRSRVQPPLPETYLGNFIFPVHDEIYFKDITGQTREEADSLHVAQLALRIRTRLASMDETVAYSASAAVADYDNWTKIEANPANIIVTSWRGLKTFSLDFGAGLGYIKDFEPGLALVPGACIFLPSRMLQENSGSTPPWEVCITMKKGDSQLLGQDLLFSQILA</sequence>
<dbReference type="InterPro" id="IPR051283">
    <property type="entry name" value="Sec_Metabolite_Acyltrans"/>
</dbReference>
<dbReference type="Proteomes" id="UP000191612">
    <property type="component" value="Unassembled WGS sequence"/>
</dbReference>
<keyword evidence="2" id="KW-0012">Acyltransferase</keyword>
<accession>A0A1V6QCB1</accession>
<dbReference type="InterPro" id="IPR023213">
    <property type="entry name" value="CAT-like_dom_sf"/>
</dbReference>
<evidence type="ECO:0000256" key="2">
    <source>
        <dbReference type="ARBA" id="ARBA00023315"/>
    </source>
</evidence>
<dbReference type="PANTHER" id="PTHR31896:SF64">
    <property type="entry name" value="TRICHOTHECENE 3-O-ACETYLTRANSFERASE"/>
    <property type="match status" value="1"/>
</dbReference>
<organism evidence="3 4">
    <name type="scientific">Penicillium solitum</name>
    <dbReference type="NCBI Taxonomy" id="60172"/>
    <lineage>
        <taxon>Eukaryota</taxon>
        <taxon>Fungi</taxon>
        <taxon>Dikarya</taxon>
        <taxon>Ascomycota</taxon>
        <taxon>Pezizomycotina</taxon>
        <taxon>Eurotiomycetes</taxon>
        <taxon>Eurotiomycetidae</taxon>
        <taxon>Eurotiales</taxon>
        <taxon>Aspergillaceae</taxon>
        <taxon>Penicillium</taxon>
    </lineage>
</organism>
<dbReference type="EMBL" id="MDYO01000084">
    <property type="protein sequence ID" value="OQD86854.1"/>
    <property type="molecule type" value="Genomic_DNA"/>
</dbReference>
<dbReference type="Gene3D" id="3.30.559.10">
    <property type="entry name" value="Chloramphenicol acetyltransferase-like domain"/>
    <property type="match status" value="2"/>
</dbReference>
<evidence type="ECO:0000313" key="4">
    <source>
        <dbReference type="Proteomes" id="UP000191612"/>
    </source>
</evidence>
<evidence type="ECO:0000256" key="1">
    <source>
        <dbReference type="ARBA" id="ARBA00022679"/>
    </source>
</evidence>
<name>A0A1V6QCB1_9EURO</name>
<keyword evidence="4" id="KW-1185">Reference proteome</keyword>
<keyword evidence="1" id="KW-0808">Transferase</keyword>
<proteinExistence type="predicted"/>
<reference evidence="4" key="1">
    <citation type="journal article" date="2017" name="Nat. Microbiol.">
        <title>Global analysis of biosynthetic gene clusters reveals vast potential of secondary metabolite production in Penicillium species.</title>
        <authorList>
            <person name="Nielsen J.C."/>
            <person name="Grijseels S."/>
            <person name="Prigent S."/>
            <person name="Ji B."/>
            <person name="Dainat J."/>
            <person name="Nielsen K.F."/>
            <person name="Frisvad J.C."/>
            <person name="Workman M."/>
            <person name="Nielsen J."/>
        </authorList>
    </citation>
    <scope>NUCLEOTIDE SEQUENCE [LARGE SCALE GENOMIC DNA]</scope>
    <source>
        <strain evidence="4">IBT 29525</strain>
    </source>
</reference>
<protein>
    <submittedName>
        <fullName evidence="3">Uncharacterized protein</fullName>
    </submittedName>
</protein>